<organism evidence="1 2">
    <name type="scientific">Colletotrichum abscissum</name>
    <dbReference type="NCBI Taxonomy" id="1671311"/>
    <lineage>
        <taxon>Eukaryota</taxon>
        <taxon>Fungi</taxon>
        <taxon>Dikarya</taxon>
        <taxon>Ascomycota</taxon>
        <taxon>Pezizomycotina</taxon>
        <taxon>Sordariomycetes</taxon>
        <taxon>Hypocreomycetidae</taxon>
        <taxon>Glomerellales</taxon>
        <taxon>Glomerellaceae</taxon>
        <taxon>Colletotrichum</taxon>
        <taxon>Colletotrichum acutatum species complex</taxon>
    </lineage>
</organism>
<gene>
    <name evidence="1" type="ORF">CABS02_12382</name>
</gene>
<evidence type="ECO:0000313" key="2">
    <source>
        <dbReference type="Proteomes" id="UP001056436"/>
    </source>
</evidence>
<reference evidence="1" key="1">
    <citation type="submission" date="2019-01" db="EMBL/GenBank/DDBJ databases">
        <title>Colletotrichum abscissum LGMF1257.</title>
        <authorList>
            <person name="Baroncelli R."/>
        </authorList>
    </citation>
    <scope>NUCLEOTIDE SEQUENCE</scope>
    <source>
        <strain evidence="1">Ca142</strain>
    </source>
</reference>
<sequence length="80" mass="9178">MTGRRYILWYYVGGTWIVDDSFLGWIDLKVDHVTNGNLSEIVGKTGRVGNLRQRISSHLGPGKKEVDLRACRRLKDFRVS</sequence>
<keyword evidence="2" id="KW-1185">Reference proteome</keyword>
<accession>A0A9Q0B2R7</accession>
<protein>
    <submittedName>
        <fullName evidence="1">Uncharacterized protein</fullName>
    </submittedName>
</protein>
<dbReference type="Proteomes" id="UP001056436">
    <property type="component" value="Unassembled WGS sequence"/>
</dbReference>
<dbReference type="AlphaFoldDB" id="A0A9Q0B2R7"/>
<comment type="caution">
    <text evidence="1">The sequence shown here is derived from an EMBL/GenBank/DDBJ whole genome shotgun (WGS) entry which is preliminary data.</text>
</comment>
<evidence type="ECO:0000313" key="1">
    <source>
        <dbReference type="EMBL" id="KAI3544004.1"/>
    </source>
</evidence>
<dbReference type="EMBL" id="SDAQ01000069">
    <property type="protein sequence ID" value="KAI3544004.1"/>
    <property type="molecule type" value="Genomic_DNA"/>
</dbReference>
<proteinExistence type="predicted"/>
<name>A0A9Q0B2R7_9PEZI</name>